<dbReference type="EMBL" id="NMQT01000414">
    <property type="protein sequence ID" value="OXM39054.1"/>
    <property type="molecule type" value="Genomic_DNA"/>
</dbReference>
<keyword evidence="1" id="KW-1133">Transmembrane helix</keyword>
<keyword evidence="1" id="KW-0812">Transmembrane</keyword>
<name>A0A229QY87_9PSEU</name>
<protein>
    <submittedName>
        <fullName evidence="2">Uncharacterized protein</fullName>
    </submittedName>
</protein>
<gene>
    <name evidence="2" type="ORF">CFP71_43220</name>
</gene>
<sequence length="67" mass="7093">MSIISHYAHTLDIHFVPRRRSSDLQSLARAAGAVLFGALAAGTSLRPAFAVFAVVMLVSVLAGTRVK</sequence>
<dbReference type="Proteomes" id="UP000215223">
    <property type="component" value="Unassembled WGS sequence"/>
</dbReference>
<evidence type="ECO:0000313" key="2">
    <source>
        <dbReference type="EMBL" id="OXM39054.1"/>
    </source>
</evidence>
<feature type="transmembrane region" description="Helical" evidence="1">
    <location>
        <begin position="48"/>
        <end position="66"/>
    </location>
</feature>
<comment type="caution">
    <text evidence="2">The sequence shown here is derived from an EMBL/GenBank/DDBJ whole genome shotgun (WGS) entry which is preliminary data.</text>
</comment>
<evidence type="ECO:0000256" key="1">
    <source>
        <dbReference type="SAM" id="Phobius"/>
    </source>
</evidence>
<reference evidence="2 3" key="1">
    <citation type="submission" date="2017-07" db="EMBL/GenBank/DDBJ databases">
        <title>Amycolatopsis thailandensis Genome sequencing and assembly.</title>
        <authorList>
            <person name="Kaur N."/>
            <person name="Mayilraj S."/>
        </authorList>
    </citation>
    <scope>NUCLEOTIDE SEQUENCE [LARGE SCALE GENOMIC DNA]</scope>
    <source>
        <strain evidence="2 3">JCM 16380</strain>
    </source>
</reference>
<organism evidence="2 3">
    <name type="scientific">Amycolatopsis thailandensis</name>
    <dbReference type="NCBI Taxonomy" id="589330"/>
    <lineage>
        <taxon>Bacteria</taxon>
        <taxon>Bacillati</taxon>
        <taxon>Actinomycetota</taxon>
        <taxon>Actinomycetes</taxon>
        <taxon>Pseudonocardiales</taxon>
        <taxon>Pseudonocardiaceae</taxon>
        <taxon>Amycolatopsis</taxon>
    </lineage>
</organism>
<evidence type="ECO:0000313" key="3">
    <source>
        <dbReference type="Proteomes" id="UP000215223"/>
    </source>
</evidence>
<dbReference type="AlphaFoldDB" id="A0A229QY87"/>
<keyword evidence="3" id="KW-1185">Reference proteome</keyword>
<accession>A0A229QY87</accession>
<proteinExistence type="predicted"/>
<keyword evidence="1" id="KW-0472">Membrane</keyword>